<evidence type="ECO:0000256" key="18">
    <source>
        <dbReference type="ARBA" id="ARBA00043210"/>
    </source>
</evidence>
<evidence type="ECO:0000256" key="16">
    <source>
        <dbReference type="ARBA" id="ARBA00038848"/>
    </source>
</evidence>
<dbReference type="EC" id="3.1.2.2" evidence="16"/>
<dbReference type="GO" id="GO:0005737">
    <property type="term" value="C:cytoplasm"/>
    <property type="evidence" value="ECO:0007669"/>
    <property type="project" value="UniProtKB-SubCell"/>
</dbReference>
<evidence type="ECO:0000313" key="25">
    <source>
        <dbReference type="EMBL" id="CAA0124175.1"/>
    </source>
</evidence>
<evidence type="ECO:0000256" key="1">
    <source>
        <dbReference type="ARBA" id="ARBA00004170"/>
    </source>
</evidence>
<dbReference type="GO" id="GO:0016790">
    <property type="term" value="F:thiolester hydrolase activity"/>
    <property type="evidence" value="ECO:0007669"/>
    <property type="project" value="UniProtKB-ARBA"/>
</dbReference>
<evidence type="ECO:0000256" key="15">
    <source>
        <dbReference type="ARBA" id="ARBA00038456"/>
    </source>
</evidence>
<accession>A0A5S9QW10</accession>
<name>A0A5S9QW10_9GAMM</name>
<evidence type="ECO:0000256" key="5">
    <source>
        <dbReference type="ARBA" id="ARBA00022490"/>
    </source>
</evidence>
<evidence type="ECO:0000313" key="26">
    <source>
        <dbReference type="Proteomes" id="UP000441399"/>
    </source>
</evidence>
<evidence type="ECO:0000256" key="13">
    <source>
        <dbReference type="ARBA" id="ARBA00035852"/>
    </source>
</evidence>
<comment type="catalytic activity">
    <reaction evidence="22">
        <text>dodecanoyl-CoA + H2O = dodecanoate + CoA + H(+)</text>
        <dbReference type="Rhea" id="RHEA:30135"/>
        <dbReference type="ChEBI" id="CHEBI:15377"/>
        <dbReference type="ChEBI" id="CHEBI:15378"/>
        <dbReference type="ChEBI" id="CHEBI:18262"/>
        <dbReference type="ChEBI" id="CHEBI:57287"/>
        <dbReference type="ChEBI" id="CHEBI:57375"/>
    </reaction>
    <physiologicalReaction direction="left-to-right" evidence="22">
        <dbReference type="Rhea" id="RHEA:30136"/>
    </physiologicalReaction>
</comment>
<dbReference type="GO" id="GO:0006631">
    <property type="term" value="P:fatty acid metabolic process"/>
    <property type="evidence" value="ECO:0007669"/>
    <property type="project" value="UniProtKB-KW"/>
</dbReference>
<keyword evidence="4" id="KW-1003">Cell membrane</keyword>
<evidence type="ECO:0000256" key="10">
    <source>
        <dbReference type="ARBA" id="ARBA00023098"/>
    </source>
</evidence>
<evidence type="ECO:0000256" key="8">
    <source>
        <dbReference type="ARBA" id="ARBA00022832"/>
    </source>
</evidence>
<feature type="domain" description="Thioesterase" evidence="24">
    <location>
        <begin position="121"/>
        <end position="183"/>
    </location>
</feature>
<organism evidence="25 26">
    <name type="scientific">BD1-7 clade bacterium</name>
    <dbReference type="NCBI Taxonomy" id="2029982"/>
    <lineage>
        <taxon>Bacteria</taxon>
        <taxon>Pseudomonadati</taxon>
        <taxon>Pseudomonadota</taxon>
        <taxon>Gammaproteobacteria</taxon>
        <taxon>Cellvibrionales</taxon>
        <taxon>Spongiibacteraceae</taxon>
        <taxon>BD1-7 clade</taxon>
    </lineage>
</organism>
<dbReference type="Proteomes" id="UP000441399">
    <property type="component" value="Unassembled WGS sequence"/>
</dbReference>
<comment type="subcellular location">
    <subcellularLocation>
        <location evidence="3">Cell projection</location>
        <location evidence="3">Ruffle membrane</location>
    </subcellularLocation>
    <subcellularLocation>
        <location evidence="2">Cytoplasm</location>
    </subcellularLocation>
    <subcellularLocation>
        <location evidence="1">Membrane</location>
        <topology evidence="1">Peripheral membrane protein</topology>
    </subcellularLocation>
</comment>
<evidence type="ECO:0000256" key="2">
    <source>
        <dbReference type="ARBA" id="ARBA00004496"/>
    </source>
</evidence>
<gene>
    <name evidence="25" type="ORF">OPDIPICF_03000</name>
</gene>
<dbReference type="EMBL" id="CACSIO010000060">
    <property type="protein sequence ID" value="CAA0124175.1"/>
    <property type="molecule type" value="Genomic_DNA"/>
</dbReference>
<reference evidence="25 26" key="1">
    <citation type="submission" date="2019-11" db="EMBL/GenBank/DDBJ databases">
        <authorList>
            <person name="Holert J."/>
        </authorList>
    </citation>
    <scope>NUCLEOTIDE SEQUENCE [LARGE SCALE GENOMIC DNA]</scope>
    <source>
        <strain evidence="25">SB11_3</strain>
    </source>
</reference>
<evidence type="ECO:0000256" key="22">
    <source>
        <dbReference type="ARBA" id="ARBA00048074"/>
    </source>
</evidence>
<comment type="catalytic activity">
    <reaction evidence="13">
        <text>(5Z,8Z,11Z,14Z)-eicosatetraenoyl-CoA + H2O = (5Z,8Z,11Z,14Z)-eicosatetraenoate + CoA + H(+)</text>
        <dbReference type="Rhea" id="RHEA:40151"/>
        <dbReference type="ChEBI" id="CHEBI:15377"/>
        <dbReference type="ChEBI" id="CHEBI:15378"/>
        <dbReference type="ChEBI" id="CHEBI:32395"/>
        <dbReference type="ChEBI" id="CHEBI:57287"/>
        <dbReference type="ChEBI" id="CHEBI:57368"/>
    </reaction>
    <physiologicalReaction direction="left-to-right" evidence="13">
        <dbReference type="Rhea" id="RHEA:40152"/>
    </physiologicalReaction>
</comment>
<evidence type="ECO:0000256" key="11">
    <source>
        <dbReference type="ARBA" id="ARBA00023136"/>
    </source>
</evidence>
<comment type="similarity">
    <text evidence="15">Belongs to the THEM4/THEM5 thioesterase family.</text>
</comment>
<keyword evidence="5" id="KW-0963">Cytoplasm</keyword>
<dbReference type="SUPFAM" id="SSF54637">
    <property type="entry name" value="Thioesterase/thiol ester dehydrase-isomerase"/>
    <property type="match status" value="1"/>
</dbReference>
<dbReference type="AlphaFoldDB" id="A0A5S9QW10"/>
<comment type="catalytic activity">
    <reaction evidence="14">
        <text>(9Z)-octadecenoyl-CoA + H2O = (9Z)-octadecenoate + CoA + H(+)</text>
        <dbReference type="Rhea" id="RHEA:40139"/>
        <dbReference type="ChEBI" id="CHEBI:15377"/>
        <dbReference type="ChEBI" id="CHEBI:15378"/>
        <dbReference type="ChEBI" id="CHEBI:30823"/>
        <dbReference type="ChEBI" id="CHEBI:57287"/>
        <dbReference type="ChEBI" id="CHEBI:57387"/>
    </reaction>
    <physiologicalReaction direction="left-to-right" evidence="14">
        <dbReference type="Rhea" id="RHEA:40140"/>
    </physiologicalReaction>
</comment>
<protein>
    <recommendedName>
        <fullName evidence="17">Acyl-coenzyme A thioesterase THEM4</fullName>
        <ecNumber evidence="16">3.1.2.2</ecNumber>
    </recommendedName>
    <alternativeName>
        <fullName evidence="18">Thioesterase superfamily member 4</fullName>
    </alternativeName>
</protein>
<comment type="catalytic activity">
    <reaction evidence="23">
        <text>tetradecanoyl-CoA + H2O = tetradecanoate + CoA + H(+)</text>
        <dbReference type="Rhea" id="RHEA:40119"/>
        <dbReference type="ChEBI" id="CHEBI:15377"/>
        <dbReference type="ChEBI" id="CHEBI:15378"/>
        <dbReference type="ChEBI" id="CHEBI:30807"/>
        <dbReference type="ChEBI" id="CHEBI:57287"/>
        <dbReference type="ChEBI" id="CHEBI:57385"/>
    </reaction>
    <physiologicalReaction direction="left-to-right" evidence="23">
        <dbReference type="Rhea" id="RHEA:40120"/>
    </physiologicalReaction>
</comment>
<comment type="catalytic activity">
    <reaction evidence="21">
        <text>decanoyl-CoA + H2O = decanoate + CoA + H(+)</text>
        <dbReference type="Rhea" id="RHEA:40059"/>
        <dbReference type="ChEBI" id="CHEBI:15377"/>
        <dbReference type="ChEBI" id="CHEBI:15378"/>
        <dbReference type="ChEBI" id="CHEBI:27689"/>
        <dbReference type="ChEBI" id="CHEBI:57287"/>
        <dbReference type="ChEBI" id="CHEBI:61430"/>
    </reaction>
    <physiologicalReaction direction="left-to-right" evidence="21">
        <dbReference type="Rhea" id="RHEA:40060"/>
    </physiologicalReaction>
</comment>
<comment type="catalytic activity">
    <reaction evidence="20">
        <text>hexadecanoyl-CoA + H2O = hexadecanoate + CoA + H(+)</text>
        <dbReference type="Rhea" id="RHEA:16645"/>
        <dbReference type="ChEBI" id="CHEBI:7896"/>
        <dbReference type="ChEBI" id="CHEBI:15377"/>
        <dbReference type="ChEBI" id="CHEBI:15378"/>
        <dbReference type="ChEBI" id="CHEBI:57287"/>
        <dbReference type="ChEBI" id="CHEBI:57379"/>
        <dbReference type="EC" id="3.1.2.2"/>
    </reaction>
    <physiologicalReaction direction="left-to-right" evidence="20">
        <dbReference type="Rhea" id="RHEA:16646"/>
    </physiologicalReaction>
</comment>
<keyword evidence="10" id="KW-0443">Lipid metabolism</keyword>
<evidence type="ECO:0000256" key="14">
    <source>
        <dbReference type="ARBA" id="ARBA00037002"/>
    </source>
</evidence>
<evidence type="ECO:0000256" key="6">
    <source>
        <dbReference type="ARBA" id="ARBA00022703"/>
    </source>
</evidence>
<evidence type="ECO:0000256" key="19">
    <source>
        <dbReference type="ARBA" id="ARBA00047588"/>
    </source>
</evidence>
<keyword evidence="26" id="KW-1185">Reference proteome</keyword>
<sequence>MSDSQSLGLNALVAEARQLIDFCVENTAPENELLDAAQTLAALNKQLSTFHGTHTGKERPHKNFNFAIAKQTPQDILPYSPITGEFNPIAPPVQVNFDENEQVLSGTVICGRAYEGPPHCVHGAVIAGIYDQLLAMASACCEKAGPTAYLTTNFKRPTPLYTEITFSAWVAKAEGRKITIKGQCVADGEILSDAEALFIAHQG</sequence>
<evidence type="ECO:0000259" key="24">
    <source>
        <dbReference type="Pfam" id="PF03061"/>
    </source>
</evidence>
<evidence type="ECO:0000256" key="23">
    <source>
        <dbReference type="ARBA" id="ARBA00048180"/>
    </source>
</evidence>
<evidence type="ECO:0000256" key="3">
    <source>
        <dbReference type="ARBA" id="ARBA00004632"/>
    </source>
</evidence>
<keyword evidence="6" id="KW-0053">Apoptosis</keyword>
<dbReference type="PANTHER" id="PTHR12418:SF19">
    <property type="entry name" value="ACYL-COENZYME A THIOESTERASE THEM4"/>
    <property type="match status" value="1"/>
</dbReference>
<keyword evidence="11" id="KW-0472">Membrane</keyword>
<proteinExistence type="inferred from homology"/>
<keyword evidence="8" id="KW-0276">Fatty acid metabolism</keyword>
<evidence type="ECO:0000256" key="17">
    <source>
        <dbReference type="ARBA" id="ARBA00040123"/>
    </source>
</evidence>
<evidence type="ECO:0000256" key="7">
    <source>
        <dbReference type="ARBA" id="ARBA00022801"/>
    </source>
</evidence>
<evidence type="ECO:0000256" key="21">
    <source>
        <dbReference type="ARBA" id="ARBA00047969"/>
    </source>
</evidence>
<keyword evidence="9" id="KW-0809">Transit peptide</keyword>
<evidence type="ECO:0000256" key="20">
    <source>
        <dbReference type="ARBA" id="ARBA00047734"/>
    </source>
</evidence>
<dbReference type="PANTHER" id="PTHR12418">
    <property type="entry name" value="ACYL-COENZYME A THIOESTERASE THEM4"/>
    <property type="match status" value="1"/>
</dbReference>
<dbReference type="GO" id="GO:0016020">
    <property type="term" value="C:membrane"/>
    <property type="evidence" value="ECO:0007669"/>
    <property type="project" value="UniProtKB-SubCell"/>
</dbReference>
<dbReference type="InterPro" id="IPR029069">
    <property type="entry name" value="HotDog_dom_sf"/>
</dbReference>
<evidence type="ECO:0000256" key="12">
    <source>
        <dbReference type="ARBA" id="ARBA00023273"/>
    </source>
</evidence>
<keyword evidence="12" id="KW-0966">Cell projection</keyword>
<dbReference type="Pfam" id="PF03061">
    <property type="entry name" value="4HBT"/>
    <property type="match status" value="1"/>
</dbReference>
<dbReference type="InterPro" id="IPR006683">
    <property type="entry name" value="Thioestr_dom"/>
</dbReference>
<dbReference type="InterPro" id="IPR052365">
    <property type="entry name" value="THEM4/THEM5_acyl-CoA_thioest"/>
</dbReference>
<dbReference type="OrthoDB" id="5242242at2"/>
<dbReference type="Gene3D" id="3.10.129.10">
    <property type="entry name" value="Hotdog Thioesterase"/>
    <property type="match status" value="1"/>
</dbReference>
<evidence type="ECO:0000256" key="9">
    <source>
        <dbReference type="ARBA" id="ARBA00022946"/>
    </source>
</evidence>
<comment type="catalytic activity">
    <reaction evidence="19">
        <text>octanoyl-CoA + H2O = octanoate + CoA + H(+)</text>
        <dbReference type="Rhea" id="RHEA:30143"/>
        <dbReference type="ChEBI" id="CHEBI:15377"/>
        <dbReference type="ChEBI" id="CHEBI:15378"/>
        <dbReference type="ChEBI" id="CHEBI:25646"/>
        <dbReference type="ChEBI" id="CHEBI:57287"/>
        <dbReference type="ChEBI" id="CHEBI:57386"/>
    </reaction>
    <physiologicalReaction direction="left-to-right" evidence="19">
        <dbReference type="Rhea" id="RHEA:30144"/>
    </physiologicalReaction>
</comment>
<evidence type="ECO:0000256" key="4">
    <source>
        <dbReference type="ARBA" id="ARBA00022475"/>
    </source>
</evidence>
<keyword evidence="7" id="KW-0378">Hydrolase</keyword>